<reference evidence="5 6" key="1">
    <citation type="submission" date="2019-02" db="EMBL/GenBank/DDBJ databases">
        <title>Deep-cultivation of Planctomycetes and their phenomic and genomic characterization uncovers novel biology.</title>
        <authorList>
            <person name="Wiegand S."/>
            <person name="Jogler M."/>
            <person name="Boedeker C."/>
            <person name="Pinto D."/>
            <person name="Vollmers J."/>
            <person name="Rivas-Marin E."/>
            <person name="Kohn T."/>
            <person name="Peeters S.H."/>
            <person name="Heuer A."/>
            <person name="Rast P."/>
            <person name="Oberbeckmann S."/>
            <person name="Bunk B."/>
            <person name="Jeske O."/>
            <person name="Meyerdierks A."/>
            <person name="Storesund J.E."/>
            <person name="Kallscheuer N."/>
            <person name="Luecker S."/>
            <person name="Lage O.M."/>
            <person name="Pohl T."/>
            <person name="Merkel B.J."/>
            <person name="Hornburger P."/>
            <person name="Mueller R.-W."/>
            <person name="Bruemmer F."/>
            <person name="Labrenz M."/>
            <person name="Spormann A.M."/>
            <person name="Op den Camp H."/>
            <person name="Overmann J."/>
            <person name="Amann R."/>
            <person name="Jetten M.S.M."/>
            <person name="Mascher T."/>
            <person name="Medema M.H."/>
            <person name="Devos D.P."/>
            <person name="Kaster A.-K."/>
            <person name="Ovreas L."/>
            <person name="Rohde M."/>
            <person name="Galperin M.Y."/>
            <person name="Jogler C."/>
        </authorList>
    </citation>
    <scope>NUCLEOTIDE SEQUENCE [LARGE SCALE GENOMIC DNA]</scope>
    <source>
        <strain evidence="5 6">Mal52</strain>
    </source>
</reference>
<accession>A0A517ZXV5</accession>
<dbReference type="KEGG" id="sdyn:Mal52_58400"/>
<keyword evidence="2" id="KW-0238">DNA-binding</keyword>
<sequence>MATKTASISLTTIFRALSDQTRLRILNLLRDGELCVCDLVDVLDVPQPTASRHLAYLRKSGLVLARKEGLWHYYRLTPSSSPFHEKLWECLATCEAVESELASDRQQLKHSPCRDCCD</sequence>
<dbReference type="InterPro" id="IPR036388">
    <property type="entry name" value="WH-like_DNA-bd_sf"/>
</dbReference>
<evidence type="ECO:0000313" key="5">
    <source>
        <dbReference type="EMBL" id="QDU47312.1"/>
    </source>
</evidence>
<evidence type="ECO:0000256" key="1">
    <source>
        <dbReference type="ARBA" id="ARBA00023015"/>
    </source>
</evidence>
<keyword evidence="6" id="KW-1185">Reference proteome</keyword>
<dbReference type="PRINTS" id="PR00778">
    <property type="entry name" value="HTHARSR"/>
</dbReference>
<dbReference type="InterPro" id="IPR036390">
    <property type="entry name" value="WH_DNA-bd_sf"/>
</dbReference>
<name>A0A517ZXV5_9PLAN</name>
<protein>
    <submittedName>
        <fullName evidence="5">HTH-type transcriptional repressor AseR</fullName>
    </submittedName>
</protein>
<dbReference type="Gene3D" id="1.10.10.10">
    <property type="entry name" value="Winged helix-like DNA-binding domain superfamily/Winged helix DNA-binding domain"/>
    <property type="match status" value="1"/>
</dbReference>
<feature type="domain" description="HTH arsR-type" evidence="4">
    <location>
        <begin position="2"/>
        <end position="100"/>
    </location>
</feature>
<dbReference type="GO" id="GO:0003700">
    <property type="term" value="F:DNA-binding transcription factor activity"/>
    <property type="evidence" value="ECO:0007669"/>
    <property type="project" value="InterPro"/>
</dbReference>
<dbReference type="GO" id="GO:0003677">
    <property type="term" value="F:DNA binding"/>
    <property type="evidence" value="ECO:0007669"/>
    <property type="project" value="UniProtKB-KW"/>
</dbReference>
<dbReference type="SUPFAM" id="SSF46785">
    <property type="entry name" value="Winged helix' DNA-binding domain"/>
    <property type="match status" value="1"/>
</dbReference>
<dbReference type="CDD" id="cd00090">
    <property type="entry name" value="HTH_ARSR"/>
    <property type="match status" value="1"/>
</dbReference>
<dbReference type="OrthoDB" id="9802016at2"/>
<dbReference type="RefSeq" id="WP_145380104.1">
    <property type="nucleotide sequence ID" value="NZ_CP036270.1"/>
</dbReference>
<dbReference type="SMART" id="SM00418">
    <property type="entry name" value="HTH_ARSR"/>
    <property type="match status" value="1"/>
</dbReference>
<dbReference type="AlphaFoldDB" id="A0A517ZXV5"/>
<evidence type="ECO:0000259" key="4">
    <source>
        <dbReference type="PROSITE" id="PS50987"/>
    </source>
</evidence>
<dbReference type="PROSITE" id="PS50987">
    <property type="entry name" value="HTH_ARSR_2"/>
    <property type="match status" value="1"/>
</dbReference>
<keyword evidence="1" id="KW-0805">Transcription regulation</keyword>
<evidence type="ECO:0000256" key="2">
    <source>
        <dbReference type="ARBA" id="ARBA00023125"/>
    </source>
</evidence>
<dbReference type="Pfam" id="PF01022">
    <property type="entry name" value="HTH_5"/>
    <property type="match status" value="1"/>
</dbReference>
<evidence type="ECO:0000256" key="3">
    <source>
        <dbReference type="ARBA" id="ARBA00023163"/>
    </source>
</evidence>
<evidence type="ECO:0000313" key="6">
    <source>
        <dbReference type="Proteomes" id="UP000319383"/>
    </source>
</evidence>
<dbReference type="PANTHER" id="PTHR33154">
    <property type="entry name" value="TRANSCRIPTIONAL REGULATOR, ARSR FAMILY"/>
    <property type="match status" value="1"/>
</dbReference>
<dbReference type="InterPro" id="IPR001845">
    <property type="entry name" value="HTH_ArsR_DNA-bd_dom"/>
</dbReference>
<dbReference type="PANTHER" id="PTHR33154:SF18">
    <property type="entry name" value="ARSENICAL RESISTANCE OPERON REPRESSOR"/>
    <property type="match status" value="1"/>
</dbReference>
<proteinExistence type="predicted"/>
<dbReference type="Proteomes" id="UP000319383">
    <property type="component" value="Chromosome"/>
</dbReference>
<keyword evidence="3" id="KW-0804">Transcription</keyword>
<dbReference type="InterPro" id="IPR051081">
    <property type="entry name" value="HTH_MetalResp_TranReg"/>
</dbReference>
<dbReference type="InterPro" id="IPR011991">
    <property type="entry name" value="ArsR-like_HTH"/>
</dbReference>
<dbReference type="NCBIfam" id="NF033788">
    <property type="entry name" value="HTH_metalloreg"/>
    <property type="match status" value="1"/>
</dbReference>
<dbReference type="EMBL" id="CP036276">
    <property type="protein sequence ID" value="QDU47312.1"/>
    <property type="molecule type" value="Genomic_DNA"/>
</dbReference>
<gene>
    <name evidence="5" type="primary">aseR</name>
    <name evidence="5" type="ORF">Mal52_58400</name>
</gene>
<organism evidence="5 6">
    <name type="scientific">Symmachiella dynata</name>
    <dbReference type="NCBI Taxonomy" id="2527995"/>
    <lineage>
        <taxon>Bacteria</taxon>
        <taxon>Pseudomonadati</taxon>
        <taxon>Planctomycetota</taxon>
        <taxon>Planctomycetia</taxon>
        <taxon>Planctomycetales</taxon>
        <taxon>Planctomycetaceae</taxon>
        <taxon>Symmachiella</taxon>
    </lineage>
</organism>